<evidence type="ECO:0000256" key="6">
    <source>
        <dbReference type="ARBA" id="ARBA00023136"/>
    </source>
</evidence>
<dbReference type="SUPFAM" id="SSF103473">
    <property type="entry name" value="MFS general substrate transporter"/>
    <property type="match status" value="1"/>
</dbReference>
<feature type="transmembrane region" description="Helical" evidence="8">
    <location>
        <begin position="479"/>
        <end position="496"/>
    </location>
</feature>
<evidence type="ECO:0000313" key="9">
    <source>
        <dbReference type="EMBL" id="MCC9641737.1"/>
    </source>
</evidence>
<keyword evidence="2" id="KW-0813">Transport</keyword>
<dbReference type="InterPro" id="IPR036259">
    <property type="entry name" value="MFS_trans_sf"/>
</dbReference>
<dbReference type="Gene3D" id="1.20.1250.20">
    <property type="entry name" value="MFS general substrate transporter like domains"/>
    <property type="match status" value="1"/>
</dbReference>
<feature type="transmembrane region" description="Helical" evidence="8">
    <location>
        <begin position="314"/>
        <end position="332"/>
    </location>
</feature>
<feature type="transmembrane region" description="Helical" evidence="8">
    <location>
        <begin position="260"/>
        <end position="282"/>
    </location>
</feature>
<feature type="compositionally biased region" description="Polar residues" evidence="7">
    <location>
        <begin position="89"/>
        <end position="102"/>
    </location>
</feature>
<evidence type="ECO:0000256" key="1">
    <source>
        <dbReference type="ARBA" id="ARBA00004651"/>
    </source>
</evidence>
<dbReference type="CDD" id="cd06173">
    <property type="entry name" value="MFS_MefA_like"/>
    <property type="match status" value="1"/>
</dbReference>
<keyword evidence="5 8" id="KW-1133">Transmembrane helix</keyword>
<feature type="transmembrane region" description="Helical" evidence="8">
    <location>
        <begin position="445"/>
        <end position="467"/>
    </location>
</feature>
<evidence type="ECO:0000313" key="10">
    <source>
        <dbReference type="Proteomes" id="UP001430306"/>
    </source>
</evidence>
<organism evidence="9 10">
    <name type="scientific">Rhodopirellula halodulae</name>
    <dbReference type="NCBI Taxonomy" id="2894198"/>
    <lineage>
        <taxon>Bacteria</taxon>
        <taxon>Pseudomonadati</taxon>
        <taxon>Planctomycetota</taxon>
        <taxon>Planctomycetia</taxon>
        <taxon>Pirellulales</taxon>
        <taxon>Pirellulaceae</taxon>
        <taxon>Rhodopirellula</taxon>
    </lineage>
</organism>
<comment type="subcellular location">
    <subcellularLocation>
        <location evidence="1">Cell membrane</location>
        <topology evidence="1">Multi-pass membrane protein</topology>
    </subcellularLocation>
</comment>
<evidence type="ECO:0000256" key="4">
    <source>
        <dbReference type="ARBA" id="ARBA00022692"/>
    </source>
</evidence>
<evidence type="ECO:0000256" key="5">
    <source>
        <dbReference type="ARBA" id="ARBA00022989"/>
    </source>
</evidence>
<evidence type="ECO:0000256" key="7">
    <source>
        <dbReference type="SAM" id="MobiDB-lite"/>
    </source>
</evidence>
<keyword evidence="4 8" id="KW-0812">Transmembrane</keyword>
<evidence type="ECO:0000256" key="3">
    <source>
        <dbReference type="ARBA" id="ARBA00022475"/>
    </source>
</evidence>
<dbReference type="PANTHER" id="PTHR43266:SF2">
    <property type="entry name" value="MAJOR FACILITATOR SUPERFAMILY (MFS) PROFILE DOMAIN-CONTAINING PROTEIN"/>
    <property type="match status" value="1"/>
</dbReference>
<reference evidence="9" key="1">
    <citation type="submission" date="2021-11" db="EMBL/GenBank/DDBJ databases">
        <title>Genome sequence.</title>
        <authorList>
            <person name="Sun Q."/>
        </authorList>
    </citation>
    <scope>NUCLEOTIDE SEQUENCE</scope>
    <source>
        <strain evidence="9">JC740</strain>
    </source>
</reference>
<keyword evidence="6 8" id="KW-0472">Membrane</keyword>
<dbReference type="Proteomes" id="UP001430306">
    <property type="component" value="Unassembled WGS sequence"/>
</dbReference>
<dbReference type="EMBL" id="JAJKFW010000012">
    <property type="protein sequence ID" value="MCC9641737.1"/>
    <property type="molecule type" value="Genomic_DNA"/>
</dbReference>
<feature type="transmembrane region" description="Helical" evidence="8">
    <location>
        <begin position="222"/>
        <end position="240"/>
    </location>
</feature>
<evidence type="ECO:0000256" key="2">
    <source>
        <dbReference type="ARBA" id="ARBA00022448"/>
    </source>
</evidence>
<feature type="transmembrane region" description="Helical" evidence="8">
    <location>
        <begin position="155"/>
        <end position="175"/>
    </location>
</feature>
<comment type="caution">
    <text evidence="9">The sequence shown here is derived from an EMBL/GenBank/DDBJ whole genome shotgun (WGS) entry which is preliminary data.</text>
</comment>
<evidence type="ECO:0000256" key="8">
    <source>
        <dbReference type="SAM" id="Phobius"/>
    </source>
</evidence>
<keyword evidence="3" id="KW-1003">Cell membrane</keyword>
<dbReference type="PANTHER" id="PTHR43266">
    <property type="entry name" value="MACROLIDE-EFFLUX PROTEIN"/>
    <property type="match status" value="1"/>
</dbReference>
<feature type="transmembrane region" description="Helical" evidence="8">
    <location>
        <begin position="352"/>
        <end position="372"/>
    </location>
</feature>
<dbReference type="InterPro" id="IPR011701">
    <property type="entry name" value="MFS"/>
</dbReference>
<protein>
    <submittedName>
        <fullName evidence="9">MFS transporter</fullName>
    </submittedName>
</protein>
<feature type="transmembrane region" description="Helical" evidence="8">
    <location>
        <begin position="181"/>
        <end position="201"/>
    </location>
</feature>
<sequence>MPDSSSATAASFTSSGPIDSLSHPSFVGFIATQFFGAFNDNLFKQLLLLLAIPTAAVATMSENGSLDSAPDPATNQAVVAPVDSEPETDLTNVPSTNSSTESTTGDTANDTADSDTAKPSGGGDLQGIATVVFGLPFVLFGGLAGYLADRYSKRTIIVTSKVAEIVVMGLGLLAFLATPMIGFAGLWIVLFLMGLQSTFFGPGKYGIMPEMLSGNQLNRGNGLVLMTTFIAIIIGTAVAGPLKDSIIPEGVPQLEAASGLWIGSLVCVGIAVVGTITSLLIIRLPAADPQLKLKAEYLAVPKPMRTLLKTDTPLLIALLASCVFWLIAGLTIQAVNSLGKTQLLVSDTKTSLMVSLISVGIAAGGAAAGVLSKRLTDRVVIQIGMWGVVAFCALMAISLPGGRHLLGFGGSIPVLMLLGASAAFFAIPIQVFLQARPPEALKGRMIAVMNQANFFAIVMSGVLYQVLNTILTNADLPRSTVFGAMAVLFLPVAIFYRPSLERTSVETLPVAPID</sequence>
<feature type="region of interest" description="Disordered" evidence="7">
    <location>
        <begin position="81"/>
        <end position="120"/>
    </location>
</feature>
<proteinExistence type="predicted"/>
<feature type="transmembrane region" description="Helical" evidence="8">
    <location>
        <begin position="411"/>
        <end position="433"/>
    </location>
</feature>
<feature type="transmembrane region" description="Helical" evidence="8">
    <location>
        <begin position="128"/>
        <end position="148"/>
    </location>
</feature>
<dbReference type="Pfam" id="PF07690">
    <property type="entry name" value="MFS_1"/>
    <property type="match status" value="1"/>
</dbReference>
<feature type="transmembrane region" description="Helical" evidence="8">
    <location>
        <begin position="379"/>
        <end position="399"/>
    </location>
</feature>
<keyword evidence="10" id="KW-1185">Reference proteome</keyword>
<accession>A0ABS8NFM4</accession>
<gene>
    <name evidence="9" type="ORF">LOC71_05585</name>
</gene>
<name>A0ABS8NFM4_9BACT</name>
<dbReference type="RefSeq" id="WP_230272117.1">
    <property type="nucleotide sequence ID" value="NZ_JAJKFW010000012.1"/>
</dbReference>